<feature type="domain" description="Integral membrane bound transporter" evidence="9">
    <location>
        <begin position="412"/>
        <end position="533"/>
    </location>
</feature>
<feature type="transmembrane region" description="Helical" evidence="7">
    <location>
        <begin position="410"/>
        <end position="434"/>
    </location>
</feature>
<dbReference type="EMBL" id="CAKLDI010000001">
    <property type="protein sequence ID" value="CAH0533719.1"/>
    <property type="molecule type" value="Genomic_DNA"/>
</dbReference>
<keyword evidence="4 7" id="KW-1133">Transmembrane helix</keyword>
<evidence type="ECO:0000259" key="8">
    <source>
        <dbReference type="Pfam" id="PF12805"/>
    </source>
</evidence>
<dbReference type="NCBIfam" id="TIGR01666">
    <property type="entry name" value="YCCS"/>
    <property type="match status" value="1"/>
</dbReference>
<evidence type="ECO:0000256" key="1">
    <source>
        <dbReference type="ARBA" id="ARBA00004651"/>
    </source>
</evidence>
<feature type="transmembrane region" description="Helical" evidence="7">
    <location>
        <begin position="21"/>
        <end position="39"/>
    </location>
</feature>
<feature type="transmembrane region" description="Helical" evidence="7">
    <location>
        <begin position="492"/>
        <end position="511"/>
    </location>
</feature>
<feature type="transmembrane region" description="Helical" evidence="7">
    <location>
        <begin position="454"/>
        <end position="485"/>
    </location>
</feature>
<evidence type="ECO:0000256" key="7">
    <source>
        <dbReference type="SAM" id="Phobius"/>
    </source>
</evidence>
<evidence type="ECO:0000256" key="4">
    <source>
        <dbReference type="ARBA" id="ARBA00022989"/>
    </source>
</evidence>
<dbReference type="Pfam" id="PF12805">
    <property type="entry name" value="FUSC-like"/>
    <property type="match status" value="1"/>
</dbReference>
<gene>
    <name evidence="10" type="primary">yccS</name>
    <name evidence="10" type="ORF">VST7929_01594</name>
</gene>
<proteinExistence type="inferred from homology"/>
<dbReference type="NCBIfam" id="TIGR01667">
    <property type="entry name" value="YCCS_YHFK"/>
    <property type="match status" value="1"/>
</dbReference>
<dbReference type="InterPro" id="IPR010019">
    <property type="entry name" value="Integral_membrane_YccS"/>
</dbReference>
<evidence type="ECO:0000256" key="6">
    <source>
        <dbReference type="ARBA" id="ARBA00043993"/>
    </source>
</evidence>
<comment type="subcellular location">
    <subcellularLocation>
        <location evidence="1">Cell membrane</location>
        <topology evidence="1">Multi-pass membrane protein</topology>
    </subcellularLocation>
</comment>
<dbReference type="InterPro" id="IPR010020">
    <property type="entry name" value="Integral_membrane_YCCS_YHJK"/>
</dbReference>
<accession>A0ABM8ZTS5</accession>
<evidence type="ECO:0000313" key="11">
    <source>
        <dbReference type="Proteomes" id="UP000838672"/>
    </source>
</evidence>
<comment type="similarity">
    <text evidence="6">Belongs to the YccS/YhfK family.</text>
</comment>
<dbReference type="Proteomes" id="UP000838672">
    <property type="component" value="Unassembled WGS sequence"/>
</dbReference>
<comment type="caution">
    <text evidence="10">The sequence shown here is derived from an EMBL/GenBank/DDBJ whole genome shotgun (WGS) entry which is preliminary data.</text>
</comment>
<keyword evidence="2" id="KW-1003">Cell membrane</keyword>
<organism evidence="10 11">
    <name type="scientific">Vibrio stylophorae</name>
    <dbReference type="NCBI Taxonomy" id="659351"/>
    <lineage>
        <taxon>Bacteria</taxon>
        <taxon>Pseudomonadati</taxon>
        <taxon>Pseudomonadota</taxon>
        <taxon>Gammaproteobacteria</taxon>
        <taxon>Vibrionales</taxon>
        <taxon>Vibrionaceae</taxon>
        <taxon>Vibrio</taxon>
    </lineage>
</organism>
<dbReference type="InterPro" id="IPR049453">
    <property type="entry name" value="Memb_transporter_dom"/>
</dbReference>
<feature type="transmembrane region" description="Helical" evidence="7">
    <location>
        <begin position="45"/>
        <end position="61"/>
    </location>
</feature>
<evidence type="ECO:0000256" key="3">
    <source>
        <dbReference type="ARBA" id="ARBA00022692"/>
    </source>
</evidence>
<feature type="transmembrane region" description="Helical" evidence="7">
    <location>
        <begin position="119"/>
        <end position="140"/>
    </location>
</feature>
<dbReference type="PANTHER" id="PTHR30509:SF8">
    <property type="entry name" value="INNER MEMBRANE PROTEIN YCCS"/>
    <property type="match status" value="1"/>
</dbReference>
<dbReference type="Pfam" id="PF13515">
    <property type="entry name" value="FUSC_2"/>
    <property type="match status" value="1"/>
</dbReference>
<keyword evidence="5 7" id="KW-0472">Membrane</keyword>
<feature type="transmembrane region" description="Helical" evidence="7">
    <location>
        <begin position="68"/>
        <end position="85"/>
    </location>
</feature>
<evidence type="ECO:0000256" key="5">
    <source>
        <dbReference type="ARBA" id="ARBA00023136"/>
    </source>
</evidence>
<reference evidence="10" key="1">
    <citation type="submission" date="2021-11" db="EMBL/GenBank/DDBJ databases">
        <authorList>
            <person name="Rodrigo-Torres L."/>
            <person name="Arahal R. D."/>
            <person name="Lucena T."/>
        </authorList>
    </citation>
    <scope>NUCLEOTIDE SEQUENCE</scope>
    <source>
        <strain evidence="10">CECT 7929</strain>
    </source>
</reference>
<keyword evidence="11" id="KW-1185">Reference proteome</keyword>
<evidence type="ECO:0000256" key="2">
    <source>
        <dbReference type="ARBA" id="ARBA00022475"/>
    </source>
</evidence>
<feature type="transmembrane region" description="Helical" evidence="7">
    <location>
        <begin position="91"/>
        <end position="112"/>
    </location>
</feature>
<keyword evidence="3 7" id="KW-0812">Transmembrane</keyword>
<sequence length="734" mass="82902">MMPWSVPTSIRRWMAQETTAVSLRVMLALLSVAIPAWYLQTTHHIIPFVLGIIAAALAETDDSLRGKSKSLLMTLLCFAIASFSVELLFPYPWLFCLGLFSSCFGFIMLGAIGPRYASIAFASILLAIYTMIGAHVDGAIWEQPAALLMGAASYGALSLFWQWRWPLQSSQRKVADVFEVLANTFAIKAELIAPVRDLNPQPYRLRAAQNNATVVQHLDLAKNALLQRARRKRFAAPNERLLSLYFLAQDIHERINSTHYRYQELSQDFHHSDVLFRCQRLLQLQQQACLDLAHSLRTGQRYEHAALNQQALYELHHSVSYLKGHRKLQWQASLRQLDYLSQNLSAVEQQLQSLTQSDGASLVIESNTDERTLADNNPHTLVTMWQQVRSQLSLQSPLCRHAIRLSSMLTLGYILIQAFNISMGYWIMLTTLFVCQPTYSETKKKLGQRVAGTLVGLMVGIPLLYLVPSAEGQLAIMVFTGVLFFIYRTKQYAFATCFITLLVLSCFNQFGEGYAVMLPRLGDTLLGCILAVLAVIYVLPDWQAKRLPKAMAETLAANSDYLDQVLIQYRTGKRDDLAYRVARRQAHNADARLTNIVTAMLGEPERRRYATDASFRFLCLSHALLNYISALGAHRARIEDSEVHLFVNQAHGSIHQALDTLVKKVEKNDQTLCSHCLLDAKPDNLGHLSEQGQLITQQLELIHRLLPEFDQLVNRLIQVTQGQSLNQTTEQNQK</sequence>
<protein>
    <submittedName>
        <fullName evidence="10">Inner membrane protein YccS</fullName>
    </submittedName>
</protein>
<evidence type="ECO:0000259" key="9">
    <source>
        <dbReference type="Pfam" id="PF13515"/>
    </source>
</evidence>
<dbReference type="InterPro" id="IPR032692">
    <property type="entry name" value="YccS_N"/>
</dbReference>
<name>A0ABM8ZTS5_9VIBR</name>
<feature type="transmembrane region" description="Helical" evidence="7">
    <location>
        <begin position="517"/>
        <end position="539"/>
    </location>
</feature>
<dbReference type="PANTHER" id="PTHR30509">
    <property type="entry name" value="P-HYDROXYBENZOIC ACID EFFLUX PUMP SUBUNIT-RELATED"/>
    <property type="match status" value="1"/>
</dbReference>
<evidence type="ECO:0000313" key="10">
    <source>
        <dbReference type="EMBL" id="CAH0533719.1"/>
    </source>
</evidence>
<feature type="domain" description="Integral membrane protein YccS N-terminal" evidence="8">
    <location>
        <begin position="71"/>
        <end position="351"/>
    </location>
</feature>